<comment type="subcellular location">
    <subcellularLocation>
        <location evidence="1 17">Cell membrane</location>
        <topology evidence="1 17">Multi-pass membrane protein</topology>
    </subcellularLocation>
</comment>
<reference evidence="20 21" key="1">
    <citation type="journal article" date="2019" name="Int. J. Syst. Evol. Microbiol.">
        <title>The Global Catalogue of Microorganisms (GCM) 10K type strain sequencing project: providing services to taxonomists for standard genome sequencing and annotation.</title>
        <authorList>
            <consortium name="The Broad Institute Genomics Platform"/>
            <consortium name="The Broad Institute Genome Sequencing Center for Infectious Disease"/>
            <person name="Wu L."/>
            <person name="Ma J."/>
        </authorList>
    </citation>
    <scope>NUCLEOTIDE SEQUENCE [LARGE SCALE GENOMIC DNA]</scope>
    <source>
        <strain evidence="20 21">JCM 14306</strain>
    </source>
</reference>
<dbReference type="InterPro" id="IPR000462">
    <property type="entry name" value="CDP-OH_P_trans"/>
</dbReference>
<evidence type="ECO:0000256" key="16">
    <source>
        <dbReference type="ARBA" id="ARBA00048865"/>
    </source>
</evidence>
<evidence type="ECO:0000256" key="2">
    <source>
        <dbReference type="ARBA" id="ARBA00004805"/>
    </source>
</evidence>
<name>A0ABN2FJ46_9ACTN</name>
<feature type="region of interest" description="Disordered" evidence="19">
    <location>
        <begin position="216"/>
        <end position="276"/>
    </location>
</feature>
<evidence type="ECO:0000256" key="18">
    <source>
        <dbReference type="RuleBase" id="RU003750"/>
    </source>
</evidence>
<organism evidence="20 21">
    <name type="scientific">Kribbella alba</name>
    <dbReference type="NCBI Taxonomy" id="190197"/>
    <lineage>
        <taxon>Bacteria</taxon>
        <taxon>Bacillati</taxon>
        <taxon>Actinomycetota</taxon>
        <taxon>Actinomycetes</taxon>
        <taxon>Propionibacteriales</taxon>
        <taxon>Kribbellaceae</taxon>
        <taxon>Kribbella</taxon>
    </lineage>
</organism>
<evidence type="ECO:0000256" key="6">
    <source>
        <dbReference type="ARBA" id="ARBA00022475"/>
    </source>
</evidence>
<comment type="caution">
    <text evidence="20">The sequence shown here is derived from an EMBL/GenBank/DDBJ whole genome shotgun (WGS) entry which is preliminary data.</text>
</comment>
<evidence type="ECO:0000256" key="17">
    <source>
        <dbReference type="HAMAP-Rule" id="MF_02241"/>
    </source>
</evidence>
<evidence type="ECO:0000256" key="4">
    <source>
        <dbReference type="ARBA" id="ARBA00010441"/>
    </source>
</evidence>
<feature type="binding site" evidence="17">
    <location>
        <position position="76"/>
    </location>
    <ligand>
        <name>Mg(2+)</name>
        <dbReference type="ChEBI" id="CHEBI:18420"/>
        <label>1</label>
    </ligand>
</feature>
<comment type="caution">
    <text evidence="17">Lacks conserved residue(s) required for the propagation of feature annotation.</text>
</comment>
<feature type="binding site" evidence="17">
    <location>
        <position position="79"/>
    </location>
    <ligand>
        <name>Mg(2+)</name>
        <dbReference type="ChEBI" id="CHEBI:18420"/>
        <label>1</label>
    </ligand>
</feature>
<feature type="transmembrane region" description="Helical" evidence="17">
    <location>
        <begin position="62"/>
        <end position="82"/>
    </location>
</feature>
<feature type="binding site" evidence="17">
    <location>
        <position position="101"/>
    </location>
    <ligand>
        <name>Mg(2+)</name>
        <dbReference type="ChEBI" id="CHEBI:18420"/>
        <label>2</label>
    </ligand>
</feature>
<comment type="subunit">
    <text evidence="5 17">Homodimer.</text>
</comment>
<keyword evidence="21" id="KW-1185">Reference proteome</keyword>
<feature type="binding site" evidence="17">
    <location>
        <begin position="39"/>
        <end position="42"/>
    </location>
    <ligand>
        <name>a CDP-1,2-diacyl-sn-glycerol</name>
        <dbReference type="ChEBI" id="CHEBI:58332"/>
    </ligand>
</feature>
<keyword evidence="17" id="KW-0594">Phospholipid biosynthesis</keyword>
<feature type="transmembrane region" description="Helical" evidence="17">
    <location>
        <begin position="30"/>
        <end position="56"/>
    </location>
</feature>
<keyword evidence="7 17" id="KW-0808">Transferase</keyword>
<feature type="compositionally biased region" description="Pro residues" evidence="19">
    <location>
        <begin position="239"/>
        <end position="250"/>
    </location>
</feature>
<feature type="compositionally biased region" description="Low complexity" evidence="19">
    <location>
        <begin position="221"/>
        <end position="238"/>
    </location>
</feature>
<comment type="pathway">
    <text evidence="3">Lipid metabolism.</text>
</comment>
<keyword evidence="17" id="KW-0444">Lipid biosynthesis</keyword>
<evidence type="ECO:0000313" key="20">
    <source>
        <dbReference type="EMBL" id="GAA1647606.1"/>
    </source>
</evidence>
<accession>A0ABN2FJ46</accession>
<evidence type="ECO:0000256" key="1">
    <source>
        <dbReference type="ARBA" id="ARBA00004651"/>
    </source>
</evidence>
<feature type="transmembrane region" description="Helical" evidence="17">
    <location>
        <begin position="103"/>
        <end position="119"/>
    </location>
</feature>
<evidence type="ECO:0000256" key="12">
    <source>
        <dbReference type="ARBA" id="ARBA00023136"/>
    </source>
</evidence>
<keyword evidence="12 17" id="KW-0472">Membrane</keyword>
<evidence type="ECO:0000256" key="19">
    <source>
        <dbReference type="SAM" id="MobiDB-lite"/>
    </source>
</evidence>
<evidence type="ECO:0000313" key="21">
    <source>
        <dbReference type="Proteomes" id="UP001501319"/>
    </source>
</evidence>
<dbReference type="InterPro" id="IPR044268">
    <property type="entry name" value="PIP_synthase_PgsA1"/>
</dbReference>
<dbReference type="NCBIfam" id="NF045883">
    <property type="entry name" value="PIPSynth"/>
    <property type="match status" value="1"/>
</dbReference>
<comment type="function">
    <text evidence="17">Catalyzes the conjugation of the 1'-hydroxyl group of D-myo-inositol-3-phosphate (also named L-myo-inositol-1-phosphate) with a lipid tail of cytidine diphosphate diacylglycerol (CDP-DAG), forming phosphatidylinositol phosphate (PIP) and CMP. PIP is a precursor of phosphatidylinositol (PI) which is an essential lipid required for cell wall formation.</text>
</comment>
<keyword evidence="6 17" id="KW-1003">Cell membrane</keyword>
<evidence type="ECO:0000256" key="7">
    <source>
        <dbReference type="ARBA" id="ARBA00022679"/>
    </source>
</evidence>
<dbReference type="Gene3D" id="1.20.120.1760">
    <property type="match status" value="1"/>
</dbReference>
<keyword evidence="9 17" id="KW-0479">Metal-binding</keyword>
<comment type="similarity">
    <text evidence="4 17 18">Belongs to the CDP-alcohol phosphatidyltransferase class-I family.</text>
</comment>
<evidence type="ECO:0000256" key="13">
    <source>
        <dbReference type="ARBA" id="ARBA00023935"/>
    </source>
</evidence>
<keyword evidence="17" id="KW-0443">Lipid metabolism</keyword>
<evidence type="ECO:0000256" key="9">
    <source>
        <dbReference type="ARBA" id="ARBA00022723"/>
    </source>
</evidence>
<evidence type="ECO:0000256" key="3">
    <source>
        <dbReference type="ARBA" id="ARBA00005189"/>
    </source>
</evidence>
<comment type="cofactor">
    <cofactor evidence="17">
        <name>Mg(2+)</name>
        <dbReference type="ChEBI" id="CHEBI:18420"/>
    </cofactor>
    <text evidence="17">Contains a di-nuclear catalytic Mg(2+) center.</text>
</comment>
<comment type="pathway">
    <text evidence="2 17">Phospholipid metabolism; phosphatidylinositol phosphate biosynthesis.</text>
</comment>
<gene>
    <name evidence="20" type="ORF">GCM10009744_43590</name>
</gene>
<feature type="transmembrane region" description="Helical" evidence="17">
    <location>
        <begin position="186"/>
        <end position="204"/>
    </location>
</feature>
<proteinExistence type="inferred from homology"/>
<feature type="binding site" evidence="17">
    <location>
        <position position="76"/>
    </location>
    <ligand>
        <name>Mg(2+)</name>
        <dbReference type="ChEBI" id="CHEBI:18420"/>
        <label>2</label>
    </ligand>
</feature>
<keyword evidence="10 17" id="KW-0460">Magnesium</keyword>
<dbReference type="HAMAP" id="MF_02241">
    <property type="entry name" value="PIP_synthase"/>
    <property type="match status" value="1"/>
</dbReference>
<dbReference type="Proteomes" id="UP001501319">
    <property type="component" value="Unassembled WGS sequence"/>
</dbReference>
<feature type="binding site" evidence="17">
    <location>
        <position position="90"/>
    </location>
    <ligand>
        <name>a CDP-1,2-diacyl-sn-glycerol</name>
        <dbReference type="ChEBI" id="CHEBI:58332"/>
    </ligand>
</feature>
<evidence type="ECO:0000256" key="8">
    <source>
        <dbReference type="ARBA" id="ARBA00022692"/>
    </source>
</evidence>
<keyword evidence="8 17" id="KW-0812">Transmembrane</keyword>
<evidence type="ECO:0000256" key="11">
    <source>
        <dbReference type="ARBA" id="ARBA00022989"/>
    </source>
</evidence>
<dbReference type="InterPro" id="IPR048254">
    <property type="entry name" value="CDP_ALCOHOL_P_TRANSF_CS"/>
</dbReference>
<feature type="binding site" evidence="17">
    <location>
        <position position="84"/>
    </location>
    <ligand>
        <name>a CDP-1,2-diacyl-sn-glycerol</name>
        <dbReference type="ChEBI" id="CHEBI:58332"/>
    </ligand>
</feature>
<keyword evidence="11 17" id="KW-1133">Transmembrane helix</keyword>
<feature type="transmembrane region" description="Helical" evidence="17">
    <location>
        <begin position="125"/>
        <end position="143"/>
    </location>
</feature>
<keyword evidence="17" id="KW-1208">Phospholipid metabolism</keyword>
<feature type="binding site" evidence="17">
    <location>
        <position position="97"/>
    </location>
    <ligand>
        <name>Mg(2+)</name>
        <dbReference type="ChEBI" id="CHEBI:18420"/>
        <label>2</label>
    </ligand>
</feature>
<feature type="binding site" evidence="17">
    <location>
        <position position="80"/>
    </location>
    <ligand>
        <name>a CDP-1,2-diacyl-sn-glycerol</name>
        <dbReference type="ChEBI" id="CHEBI:58332"/>
    </ligand>
</feature>
<evidence type="ECO:0000256" key="15">
    <source>
        <dbReference type="ARBA" id="ARBA00033137"/>
    </source>
</evidence>
<evidence type="ECO:0000256" key="10">
    <source>
        <dbReference type="ARBA" id="ARBA00022842"/>
    </source>
</evidence>
<comment type="catalytic activity">
    <reaction evidence="13 17">
        <text>1,2-di-(9Z-octadecenoyl)-sn-glycero-3-cytidine-5'-diphosphate + 1D-myo-inositol 3-phosphate = 1,2-di-(9Z-octadecenoyl)-sn-glycero-3-phospho-(1D-myo-inositol-3-phosphate) + CMP + H(+)</text>
        <dbReference type="Rhea" id="RHEA:61216"/>
        <dbReference type="ChEBI" id="CHEBI:15378"/>
        <dbReference type="ChEBI" id="CHEBI:58401"/>
        <dbReference type="ChEBI" id="CHEBI:60377"/>
        <dbReference type="ChEBI" id="CHEBI:85356"/>
        <dbReference type="ChEBI" id="CHEBI:144472"/>
    </reaction>
</comment>
<dbReference type="EC" id="2.7.8.-" evidence="17"/>
<sequence>MVTRLDYDRVAMISRFRQFWTKVISPIANLLLRLGVSADAVTLVGTIGVSAGALIFFPRGHLWLGVVVITCFVFSDLIDGYMARTSGTSSKWGSFLDSTLDRLGDGAVFGGLVLYYAGSAGHSRWMAAVTLWALVMGATTSYARAKAESLGLQASGGLAERSDRLVSVLVIAFFSDVLNLPILLKIVLWAIAIASTITVVQRAVSVRKQVLADPTNARLGTPTAPNPAAADPSTANPTAPNPSAPNPTAPNPTSDGSVARSAEHKTPGPDTPPTTS</sequence>
<dbReference type="Pfam" id="PF01066">
    <property type="entry name" value="CDP-OH_P_transf"/>
    <property type="match status" value="1"/>
</dbReference>
<evidence type="ECO:0000256" key="5">
    <source>
        <dbReference type="ARBA" id="ARBA00011738"/>
    </source>
</evidence>
<dbReference type="PROSITE" id="PS00379">
    <property type="entry name" value="CDP_ALCOHOL_P_TRANSF"/>
    <property type="match status" value="1"/>
</dbReference>
<feature type="active site" description="Proton acceptor" evidence="17">
    <location>
        <position position="101"/>
    </location>
</feature>
<comment type="catalytic activity">
    <reaction evidence="16 17">
        <text>a CDP-1,2-diacyl-sn-glycerol + 1D-myo-inositol 3-phosphate = a 1,2-diacyl-sn-glycero-3-phospho-(1D-myo-inositol-3-phosphate) + CMP + H(+)</text>
        <dbReference type="Rhea" id="RHEA:60504"/>
        <dbReference type="ChEBI" id="CHEBI:15378"/>
        <dbReference type="ChEBI" id="CHEBI:58088"/>
        <dbReference type="ChEBI" id="CHEBI:58332"/>
        <dbReference type="ChEBI" id="CHEBI:58401"/>
        <dbReference type="ChEBI" id="CHEBI:60377"/>
    </reaction>
</comment>
<feature type="binding site" evidence="17">
    <location>
        <position position="97"/>
    </location>
    <ligand>
        <name>Mg(2+)</name>
        <dbReference type="ChEBI" id="CHEBI:18420"/>
        <label>1</label>
    </ligand>
</feature>
<dbReference type="EMBL" id="BAAANE010000007">
    <property type="protein sequence ID" value="GAA1647606.1"/>
    <property type="molecule type" value="Genomic_DNA"/>
</dbReference>
<dbReference type="InterPro" id="IPR043130">
    <property type="entry name" value="CDP-OH_PTrfase_TM_dom"/>
</dbReference>
<protein>
    <recommendedName>
        <fullName evidence="14 17">Phosphatidylinositol phosphate synthase</fullName>
        <shortName evidence="17">PIP synthase</shortName>
        <ecNumber evidence="17">2.7.8.-</ecNumber>
    </recommendedName>
    <alternativeName>
        <fullName evidence="15 17">CDP-diacylglycerol--D-myo-inositol-3-phosphate 3-phosphatidyltransferase</fullName>
    </alternativeName>
</protein>
<evidence type="ECO:0000256" key="14">
    <source>
        <dbReference type="ARBA" id="ARBA00024082"/>
    </source>
</evidence>